<name>A0A0S4J478_BODSA</name>
<evidence type="ECO:0000313" key="4">
    <source>
        <dbReference type="EMBL" id="CUG40074.1"/>
    </source>
</evidence>
<dbReference type="InterPro" id="IPR045055">
    <property type="entry name" value="DNA2/NAM7-like"/>
</dbReference>
<dbReference type="CDD" id="cd06008">
    <property type="entry name" value="NF-X1-zinc-finger"/>
    <property type="match status" value="2"/>
</dbReference>
<dbReference type="OrthoDB" id="2423195at2759"/>
<feature type="domain" description="DNA2/NAM7 helicase-like C-terminal" evidence="3">
    <location>
        <begin position="1368"/>
        <end position="1573"/>
    </location>
</feature>
<dbReference type="InterPro" id="IPR047187">
    <property type="entry name" value="SF1_C_Upf1"/>
</dbReference>
<feature type="region of interest" description="Disordered" evidence="1">
    <location>
        <begin position="69"/>
        <end position="143"/>
    </location>
</feature>
<feature type="domain" description="DNA2/NAM7 helicase helicase" evidence="2">
    <location>
        <begin position="796"/>
        <end position="996"/>
    </location>
</feature>
<dbReference type="InterPro" id="IPR027417">
    <property type="entry name" value="P-loop_NTPase"/>
</dbReference>
<dbReference type="Pfam" id="PF13087">
    <property type="entry name" value="AAA_12"/>
    <property type="match status" value="1"/>
</dbReference>
<proteinExistence type="predicted"/>
<evidence type="ECO:0008006" key="6">
    <source>
        <dbReference type="Google" id="ProtNLM"/>
    </source>
</evidence>
<dbReference type="GO" id="GO:0031380">
    <property type="term" value="C:nuclear RNA-directed RNA polymerase complex"/>
    <property type="evidence" value="ECO:0007669"/>
    <property type="project" value="TreeGrafter"/>
</dbReference>
<evidence type="ECO:0000259" key="2">
    <source>
        <dbReference type="Pfam" id="PF13086"/>
    </source>
</evidence>
<gene>
    <name evidence="4" type="ORF">BSAL_78870</name>
</gene>
<reference evidence="5" key="1">
    <citation type="submission" date="2015-09" db="EMBL/GenBank/DDBJ databases">
        <authorList>
            <consortium name="Pathogen Informatics"/>
        </authorList>
    </citation>
    <scope>NUCLEOTIDE SEQUENCE [LARGE SCALE GENOMIC DNA]</scope>
    <source>
        <strain evidence="5">Lake Konstanz</strain>
    </source>
</reference>
<dbReference type="CDD" id="cd18808">
    <property type="entry name" value="SF1_C_Upf1"/>
    <property type="match status" value="1"/>
</dbReference>
<sequence length="1898" mass="209132">MPNNNNNNNRKTAATHAGTSKRLHPCDRVYGDGKCDYGESCWFALYPYDACLRFLKGKCDVPNCKEPHVAKPVKQPAAPPPATKVQAKQPTAPAAKGPAKQPAPPATKVQAKQPPAPAAKGAKQPAAESAPSHSHAAKKKPAELTVAVSGGSTMQALTAISEPPTNSVWYSNAVQSAAGNHNDLRRVADAAGDRVLGAVSTQSELGTTEKPRGSMNEKAAPPRNASRCAVPPSPQSAAKGGARCEDWLRSSDIQQRIPNNSPLKQLVDALIEFKEDYITLAMHPCEHDKHFGAGGCGFHGTCMYRYFPRELCLAWLKDVMEGRNPHATRCGKNRRLECSNVHTFEELRARHNGRHQHQHLRASAATTIASDTLEPAFKLNPEKSFADMARSTTTKTTDAATALPTSGLPQHLVFTAPTSPATPLQRSVSKKQRPSKDDAAAASISDSDALGLSTSITRGYDLAKYVSFASEKNFPTADDLCNYDDDEVIKSNLPDLLVRDPNIPPTKEQQNAHLDALYRNRREEFVGPLRLAVHLVWEEWDRVELSTAKQRRFVWENVKARSDELRADVRYYEHVTYQQCAATDAGITLTLEVDVHLDRRRRWNKSFTNGNLLLLSFSQFHCNDVAFDPEGTSLGIICVVVVSTSTKAVKMANGRVVKDFDGGVGVTPVTGTDSKLLARLLSDASLCGQSVWILESTNFYLPYDRTLSCLQATARSQEGPMFDGALLSQASLESSARPPQYLENRTLKLSTAIAASHPNLTFTPTQGAKLPQDALPKWSFELEESIADEWSHRHVLDDTQRDAIVHMLTSKLAIVQGPPGTGKSFVGEKFLQILFENRHQLRKLRPILLLCETNHALDSVLLGLQRYMGEDVFNESVARFGTRTSDPSLENVLVSRIAQGRGKAHVLNTRSTAAAITAIHSLMTSLSDFTWKGDTDNCIRALRWMESSKCFRPLATTSEFDESVVEQLCKQLAAAEAKLHSFVEQQNQRAQEILLDMTQHLDEAAATDSQASDLMIALGIDRKNKADIESAINWIRENSVEDFLRKDLQVLSDVERDCIAYEGLLSGVGSIPKHSENDPGSVGHVVDHLLHWVHEKKKLHPNDLHLDMFCDDLKAHATNLAQLRSEHAYFERASDNIAILETELLGTISTNLSTAKSDVARVKRLMSKSELYLAVQLDDELAETKFAQDTIIPEDTEDGAVSEEDEDTMARRLENQANRDTGDFDAQVVANQVANVAQLSSCVGWTETNPYSALRELASRCLNTVTQEYLSHVSDAKTQNILGLVDLLRDRFLIAGTTTTATRDLAVLRYLQTNVVVVEEAAEVREEGVWACLTEHTEHLILIGDHMQLRPKIATSFIRTAERHGTAVSMMERLVTTLQAPHKTITTQRRMHPALAQLVAPYYKANVGINIVSHPSTVQRPNMSLLPSQPDPSRIAWIPIDNGVEMQTNAGSWMNAAEANAAIRLTMLLRHVYDCGDVFTHHGSSITILTFYSGQRQELESAAKRYNVWFGPKERDLRIKTVDDFQGEESDVIILSTVRTTDERHMLKFIEAENRWCVALSRARSQVYIICSQNLFCAPLQPGRNTLQNRAAGSVHIMKTLYANLIASRPHPDYERLNANAVVAQVCTDSSHATQLSWLQGSTAASFLRCGETCGKRLPCGHACSTKCHDDRSCDARQCNVTKIVRLECGHDQPTHCGSVKLPRCTTVLPDFKCKDCGHSPKQNVLCHQLTSKSYKCKQQCNKKLGCTHRCAMKCHEPCQCTTTVSKALPCGHTQQVLCTVPPSELSTVHCRAVCGGKIGSCGHGCSGECGSCAQLGDGFHVPCNATIKVWTPDGEQRDATCSDPMKPVCNVTDPNLESIAKLCDTRDHDVFTLSAPCTFAGDMKNYLDTFFLPLPAT</sequence>
<organism evidence="4 5">
    <name type="scientific">Bodo saltans</name>
    <name type="common">Flagellated protozoan</name>
    <dbReference type="NCBI Taxonomy" id="75058"/>
    <lineage>
        <taxon>Eukaryota</taxon>
        <taxon>Discoba</taxon>
        <taxon>Euglenozoa</taxon>
        <taxon>Kinetoplastea</taxon>
        <taxon>Metakinetoplastina</taxon>
        <taxon>Eubodonida</taxon>
        <taxon>Bodonidae</taxon>
        <taxon>Bodo</taxon>
    </lineage>
</organism>
<dbReference type="VEuPathDB" id="TriTrypDB:BSAL_78870"/>
<dbReference type="Gene3D" id="3.40.50.300">
    <property type="entry name" value="P-loop containing nucleotide triphosphate hydrolases"/>
    <property type="match status" value="3"/>
</dbReference>
<feature type="domain" description="DNA2/NAM7 helicase helicase" evidence="2">
    <location>
        <begin position="1278"/>
        <end position="1353"/>
    </location>
</feature>
<dbReference type="GO" id="GO:0031048">
    <property type="term" value="P:regulatory ncRNA-mediated heterochromatin formation"/>
    <property type="evidence" value="ECO:0007669"/>
    <property type="project" value="TreeGrafter"/>
</dbReference>
<feature type="region of interest" description="Disordered" evidence="1">
    <location>
        <begin position="199"/>
        <end position="241"/>
    </location>
</feature>
<feature type="region of interest" description="Disordered" evidence="1">
    <location>
        <begin position="401"/>
        <end position="444"/>
    </location>
</feature>
<feature type="compositionally biased region" description="Low complexity" evidence="1">
    <location>
        <begin position="83"/>
        <end position="134"/>
    </location>
</feature>
<dbReference type="PANTHER" id="PTHR10887">
    <property type="entry name" value="DNA2/NAM7 HELICASE FAMILY"/>
    <property type="match status" value="1"/>
</dbReference>
<dbReference type="PANTHER" id="PTHR10887:SF341">
    <property type="entry name" value="NFX1-TYPE ZINC FINGER-CONTAINING PROTEIN 1"/>
    <property type="match status" value="1"/>
</dbReference>
<accession>A0A0S4J478</accession>
<protein>
    <recommendedName>
        <fullName evidence="6">Zinc finger protein</fullName>
    </recommendedName>
</protein>
<dbReference type="GO" id="GO:0004386">
    <property type="term" value="F:helicase activity"/>
    <property type="evidence" value="ECO:0007669"/>
    <property type="project" value="InterPro"/>
</dbReference>
<dbReference type="EMBL" id="CYKH01000789">
    <property type="protein sequence ID" value="CUG40074.1"/>
    <property type="molecule type" value="Genomic_DNA"/>
</dbReference>
<dbReference type="Proteomes" id="UP000051952">
    <property type="component" value="Unassembled WGS sequence"/>
</dbReference>
<keyword evidence="5" id="KW-1185">Reference proteome</keyword>
<evidence type="ECO:0000313" key="5">
    <source>
        <dbReference type="Proteomes" id="UP000051952"/>
    </source>
</evidence>
<evidence type="ECO:0000259" key="3">
    <source>
        <dbReference type="Pfam" id="PF13087"/>
    </source>
</evidence>
<dbReference type="SUPFAM" id="SSF52540">
    <property type="entry name" value="P-loop containing nucleoside triphosphate hydrolases"/>
    <property type="match status" value="1"/>
</dbReference>
<evidence type="ECO:0000256" key="1">
    <source>
        <dbReference type="SAM" id="MobiDB-lite"/>
    </source>
</evidence>
<dbReference type="InterPro" id="IPR041679">
    <property type="entry name" value="DNA2/NAM7-like_C"/>
</dbReference>
<feature type="region of interest" description="Disordered" evidence="1">
    <location>
        <begin position="1"/>
        <end position="25"/>
    </location>
</feature>
<dbReference type="Pfam" id="PF13086">
    <property type="entry name" value="AAA_11"/>
    <property type="match status" value="2"/>
</dbReference>
<feature type="compositionally biased region" description="Polar residues" evidence="1">
    <location>
        <begin position="416"/>
        <end position="427"/>
    </location>
</feature>
<dbReference type="InterPro" id="IPR041677">
    <property type="entry name" value="DNA2/NAM7_AAA_11"/>
</dbReference>